<evidence type="ECO:0000256" key="4">
    <source>
        <dbReference type="PROSITE-ProRule" id="PRU00433"/>
    </source>
</evidence>
<keyword evidence="7" id="KW-1185">Reference proteome</keyword>
<sequence length="432" mass="47007">MLAAPLQADLGAAERGRDAFSLPLPGLTALELERFARGRALFRQAWVIAPSRDSADDGLGPLYNRITCVACHTRNGRGRAPDGPDERMQSMLLRLSVPGRDPHGGPKPHPVYGEQLNEDGVPGVPGEGRAALSWREQVVTLADGERVSLRRPRIELREPGYGPPGRVLTSARVGPPVFGLGLLEAVPLATLAAIAREQRRDGVRGRLNRVWSVERQRSEAGRFGLKANQPDLRQQVAGAMIGDLGITSSLFPQQNCTPTQAACRAAPAGGTPELSDAQLDDLTFYFAHLAPPPRADRATPQVREGEALFASLGCATCHRPQLQTAPHPRYPQLSGRVIEPYTDLLVHDMGAGLADGRPDYAAGGRDWRTPPLWGIGLVETVNEHSQLLHDGRARNLTEAILWHGGEARPARDRFGRLERDRREALLAFLRSL</sequence>
<gene>
    <name evidence="6" type="ordered locus">azo3834</name>
</gene>
<dbReference type="STRING" id="62928.azo3834"/>
<name>A1KC94_AZOSB</name>
<feature type="domain" description="Cytochrome c" evidence="5">
    <location>
        <begin position="300"/>
        <end position="432"/>
    </location>
</feature>
<evidence type="ECO:0000259" key="5">
    <source>
        <dbReference type="PROSITE" id="PS51007"/>
    </source>
</evidence>
<dbReference type="InterPro" id="IPR010538">
    <property type="entry name" value="DHOR"/>
</dbReference>
<dbReference type="GO" id="GO:0046872">
    <property type="term" value="F:metal ion binding"/>
    <property type="evidence" value="ECO:0007669"/>
    <property type="project" value="UniProtKB-KW"/>
</dbReference>
<proteinExistence type="predicted"/>
<dbReference type="KEGG" id="azo:azo3834"/>
<reference evidence="6 7" key="1">
    <citation type="journal article" date="2006" name="Nat. Biotechnol.">
        <title>Complete genome of the mutualistic, N2-fixing grass endophyte Azoarcus sp. strain BH72.</title>
        <authorList>
            <person name="Krause A."/>
            <person name="Ramakumar A."/>
            <person name="Bartels D."/>
            <person name="Battistoni F."/>
            <person name="Bekel T."/>
            <person name="Boch J."/>
            <person name="Boehm M."/>
            <person name="Friedrich F."/>
            <person name="Hurek T."/>
            <person name="Krause L."/>
            <person name="Linke B."/>
            <person name="McHardy A.C."/>
            <person name="Sarkar A."/>
            <person name="Schneiker S."/>
            <person name="Syed A.A."/>
            <person name="Thauer R."/>
            <person name="Vorhoelter F.-J."/>
            <person name="Weidner S."/>
            <person name="Puehler A."/>
            <person name="Reinhold-Hurek B."/>
            <person name="Kaiser O."/>
            <person name="Goesmann A."/>
        </authorList>
    </citation>
    <scope>NUCLEOTIDE SEQUENCE [LARGE SCALE GENOMIC DNA]</scope>
    <source>
        <strain evidence="6 7">BH72</strain>
    </source>
</reference>
<dbReference type="PROSITE" id="PS51007">
    <property type="entry name" value="CYTC"/>
    <property type="match status" value="2"/>
</dbReference>
<evidence type="ECO:0000256" key="1">
    <source>
        <dbReference type="ARBA" id="ARBA00022617"/>
    </source>
</evidence>
<evidence type="ECO:0000256" key="3">
    <source>
        <dbReference type="ARBA" id="ARBA00023004"/>
    </source>
</evidence>
<dbReference type="InterPro" id="IPR051395">
    <property type="entry name" value="Cytochrome_c_Peroxidase/MauG"/>
</dbReference>
<dbReference type="Proteomes" id="UP000002588">
    <property type="component" value="Chromosome"/>
</dbReference>
<organism evidence="6 7">
    <name type="scientific">Azoarcus sp. (strain BH72)</name>
    <dbReference type="NCBI Taxonomy" id="418699"/>
    <lineage>
        <taxon>Bacteria</taxon>
        <taxon>Pseudomonadati</taxon>
        <taxon>Pseudomonadota</taxon>
        <taxon>Betaproteobacteria</taxon>
        <taxon>Rhodocyclales</taxon>
        <taxon>Zoogloeaceae</taxon>
        <taxon>Azoarcus</taxon>
    </lineage>
</organism>
<dbReference type="PANTHER" id="PTHR30600:SF4">
    <property type="entry name" value="CYTOCHROME C DOMAIN-CONTAINING PROTEIN"/>
    <property type="match status" value="1"/>
</dbReference>
<dbReference type="GO" id="GO:0004130">
    <property type="term" value="F:cytochrome-c peroxidase activity"/>
    <property type="evidence" value="ECO:0007669"/>
    <property type="project" value="TreeGrafter"/>
</dbReference>
<keyword evidence="2 4" id="KW-0479">Metal-binding</keyword>
<evidence type="ECO:0000313" key="6">
    <source>
        <dbReference type="EMBL" id="CAL96450.1"/>
    </source>
</evidence>
<accession>A1KC94</accession>
<dbReference type="SUPFAM" id="SSF46626">
    <property type="entry name" value="Cytochrome c"/>
    <property type="match status" value="1"/>
</dbReference>
<dbReference type="GO" id="GO:0009055">
    <property type="term" value="F:electron transfer activity"/>
    <property type="evidence" value="ECO:0007669"/>
    <property type="project" value="InterPro"/>
</dbReference>
<dbReference type="InterPro" id="IPR036909">
    <property type="entry name" value="Cyt_c-like_dom_sf"/>
</dbReference>
<dbReference type="HOGENOM" id="CLU_033900_1_0_4"/>
<dbReference type="EMBL" id="AM406670">
    <property type="protein sequence ID" value="CAL96450.1"/>
    <property type="molecule type" value="Genomic_DNA"/>
</dbReference>
<evidence type="ECO:0000256" key="2">
    <source>
        <dbReference type="ARBA" id="ARBA00022723"/>
    </source>
</evidence>
<protein>
    <recommendedName>
        <fullName evidence="5">Cytochrome c domain-containing protein</fullName>
    </recommendedName>
</protein>
<dbReference type="PIRSF" id="PIRSF028099">
    <property type="entry name" value="DUF1111"/>
    <property type="match status" value="1"/>
</dbReference>
<dbReference type="PANTHER" id="PTHR30600">
    <property type="entry name" value="CYTOCHROME C PEROXIDASE-RELATED"/>
    <property type="match status" value="1"/>
</dbReference>
<keyword evidence="3 4" id="KW-0408">Iron</keyword>
<dbReference type="InterPro" id="IPR009056">
    <property type="entry name" value="Cyt_c-like_dom"/>
</dbReference>
<feature type="domain" description="Cytochrome c" evidence="5">
    <location>
        <begin position="33"/>
        <end position="290"/>
    </location>
</feature>
<dbReference type="Pfam" id="PF06537">
    <property type="entry name" value="DHOR"/>
    <property type="match status" value="1"/>
</dbReference>
<dbReference type="AlphaFoldDB" id="A1KC94"/>
<keyword evidence="1 4" id="KW-0349">Heme</keyword>
<dbReference type="GO" id="GO:0020037">
    <property type="term" value="F:heme binding"/>
    <property type="evidence" value="ECO:0007669"/>
    <property type="project" value="InterPro"/>
</dbReference>
<dbReference type="Gene3D" id="1.10.760.10">
    <property type="entry name" value="Cytochrome c-like domain"/>
    <property type="match status" value="1"/>
</dbReference>
<dbReference type="eggNOG" id="COG3488">
    <property type="taxonomic scope" value="Bacteria"/>
</dbReference>
<evidence type="ECO:0000313" key="7">
    <source>
        <dbReference type="Proteomes" id="UP000002588"/>
    </source>
</evidence>